<dbReference type="PROSITE" id="PS00134">
    <property type="entry name" value="TRYPSIN_HIS"/>
    <property type="match status" value="1"/>
</dbReference>
<evidence type="ECO:0000256" key="1">
    <source>
        <dbReference type="ARBA" id="ARBA00004239"/>
    </source>
</evidence>
<keyword evidence="7" id="KW-1015">Disulfide bond</keyword>
<dbReference type="Pfam" id="PF00089">
    <property type="entry name" value="Trypsin"/>
    <property type="match status" value="1"/>
</dbReference>
<dbReference type="AlphaFoldDB" id="A0A0L7KVC9"/>
<evidence type="ECO:0000256" key="2">
    <source>
        <dbReference type="ARBA" id="ARBA00007664"/>
    </source>
</evidence>
<dbReference type="GO" id="GO:0090729">
    <property type="term" value="F:toxin activity"/>
    <property type="evidence" value="ECO:0007669"/>
    <property type="project" value="UniProtKB-KW"/>
</dbReference>
<dbReference type="STRING" id="104452.A0A0L7KVC9"/>
<dbReference type="InterPro" id="IPR043504">
    <property type="entry name" value="Peptidase_S1_PA_chymotrypsin"/>
</dbReference>
<dbReference type="InterPro" id="IPR001314">
    <property type="entry name" value="Peptidase_S1A"/>
</dbReference>
<evidence type="ECO:0000256" key="3">
    <source>
        <dbReference type="ARBA" id="ARBA00022656"/>
    </source>
</evidence>
<dbReference type="Gene3D" id="2.40.10.10">
    <property type="entry name" value="Trypsin-like serine proteases"/>
    <property type="match status" value="2"/>
</dbReference>
<feature type="signal peptide" evidence="11">
    <location>
        <begin position="1"/>
        <end position="21"/>
    </location>
</feature>
<evidence type="ECO:0000313" key="13">
    <source>
        <dbReference type="EMBL" id="KOB67168.1"/>
    </source>
</evidence>
<evidence type="ECO:0000313" key="14">
    <source>
        <dbReference type="Proteomes" id="UP000037510"/>
    </source>
</evidence>
<keyword evidence="11" id="KW-0732">Signal</keyword>
<evidence type="ECO:0000256" key="8">
    <source>
        <dbReference type="ARBA" id="ARBA00023240"/>
    </source>
</evidence>
<keyword evidence="8" id="KW-1199">Hemostasis impairing toxin</keyword>
<keyword evidence="3" id="KW-0800">Toxin</keyword>
<organism evidence="13 14">
    <name type="scientific">Operophtera brumata</name>
    <name type="common">Winter moth</name>
    <name type="synonym">Phalaena brumata</name>
    <dbReference type="NCBI Taxonomy" id="104452"/>
    <lineage>
        <taxon>Eukaryota</taxon>
        <taxon>Metazoa</taxon>
        <taxon>Ecdysozoa</taxon>
        <taxon>Arthropoda</taxon>
        <taxon>Hexapoda</taxon>
        <taxon>Insecta</taxon>
        <taxon>Pterygota</taxon>
        <taxon>Neoptera</taxon>
        <taxon>Endopterygota</taxon>
        <taxon>Lepidoptera</taxon>
        <taxon>Glossata</taxon>
        <taxon>Ditrysia</taxon>
        <taxon>Geometroidea</taxon>
        <taxon>Geometridae</taxon>
        <taxon>Larentiinae</taxon>
        <taxon>Operophtera</taxon>
    </lineage>
</organism>
<comment type="subcellular location">
    <subcellularLocation>
        <location evidence="1">Secreted</location>
        <location evidence="1">Extracellular space</location>
    </subcellularLocation>
</comment>
<dbReference type="InterPro" id="IPR001254">
    <property type="entry name" value="Trypsin_dom"/>
</dbReference>
<dbReference type="GO" id="GO:0004252">
    <property type="term" value="F:serine-type endopeptidase activity"/>
    <property type="evidence" value="ECO:0007669"/>
    <property type="project" value="InterPro"/>
</dbReference>
<dbReference type="PRINTS" id="PR00722">
    <property type="entry name" value="CHYMOTRYPSIN"/>
</dbReference>
<dbReference type="GO" id="GO:0006508">
    <property type="term" value="P:proteolysis"/>
    <property type="evidence" value="ECO:0007669"/>
    <property type="project" value="UniProtKB-KW"/>
</dbReference>
<dbReference type="FunFam" id="2.40.10.10:FF:000068">
    <property type="entry name" value="transmembrane protease serine 2"/>
    <property type="match status" value="1"/>
</dbReference>
<evidence type="ECO:0000256" key="7">
    <source>
        <dbReference type="ARBA" id="ARBA00023157"/>
    </source>
</evidence>
<dbReference type="EMBL" id="JTDY01005274">
    <property type="protein sequence ID" value="KOB67168.1"/>
    <property type="molecule type" value="Genomic_DNA"/>
</dbReference>
<evidence type="ECO:0000256" key="10">
    <source>
        <dbReference type="ARBA" id="ARBA00084094"/>
    </source>
</evidence>
<keyword evidence="5" id="KW-0378">Hydrolase</keyword>
<accession>A0A0L7KVC9</accession>
<gene>
    <name evidence="13" type="ORF">OBRU01_20196</name>
</gene>
<dbReference type="GO" id="GO:0005576">
    <property type="term" value="C:extracellular region"/>
    <property type="evidence" value="ECO:0007669"/>
    <property type="project" value="UniProtKB-SubCell"/>
</dbReference>
<evidence type="ECO:0000256" key="6">
    <source>
        <dbReference type="ARBA" id="ARBA00022825"/>
    </source>
</evidence>
<proteinExistence type="inferred from homology"/>
<comment type="caution">
    <text evidence="13">The sequence shown here is derived from an EMBL/GenBank/DDBJ whole genome shotgun (WGS) entry which is preliminary data.</text>
</comment>
<evidence type="ECO:0000259" key="12">
    <source>
        <dbReference type="PROSITE" id="PS50240"/>
    </source>
</evidence>
<dbReference type="InterPro" id="IPR009003">
    <property type="entry name" value="Peptidase_S1_PA"/>
</dbReference>
<keyword evidence="4" id="KW-0645">Protease</keyword>
<dbReference type="SUPFAM" id="SSF50494">
    <property type="entry name" value="Trypsin-like serine proteases"/>
    <property type="match status" value="1"/>
</dbReference>
<feature type="chain" id="PRO_5005572821" evidence="11">
    <location>
        <begin position="22"/>
        <end position="168"/>
    </location>
</feature>
<dbReference type="PROSITE" id="PS50240">
    <property type="entry name" value="TRYPSIN_DOM"/>
    <property type="match status" value="1"/>
</dbReference>
<keyword evidence="6" id="KW-0720">Serine protease</keyword>
<feature type="domain" description="Peptidase S1" evidence="12">
    <location>
        <begin position="27"/>
        <end position="168"/>
    </location>
</feature>
<dbReference type="PANTHER" id="PTHR24276">
    <property type="entry name" value="POLYSERASE-RELATED"/>
    <property type="match status" value="1"/>
</dbReference>
<keyword evidence="14" id="KW-1185">Reference proteome</keyword>
<protein>
    <submittedName>
        <fullName evidence="13">Trypsin-like serine proteinase</fullName>
    </submittedName>
</protein>
<name>A0A0L7KVC9_OPEBR</name>
<reference evidence="13 14" key="1">
    <citation type="journal article" date="2015" name="Genome Biol. Evol.">
        <title>The genome of winter moth (Operophtera brumata) provides a genomic perspective on sexual dimorphism and phenology.</title>
        <authorList>
            <person name="Derks M.F."/>
            <person name="Smit S."/>
            <person name="Salis L."/>
            <person name="Schijlen E."/>
            <person name="Bossers A."/>
            <person name="Mateman C."/>
            <person name="Pijl A.S."/>
            <person name="de Ridder D."/>
            <person name="Groenen M.A."/>
            <person name="Visser M.E."/>
            <person name="Megens H.J."/>
        </authorList>
    </citation>
    <scope>NUCLEOTIDE SEQUENCE [LARGE SCALE GENOMIC DNA]</scope>
    <source>
        <strain evidence="13">WM2013NL</strain>
        <tissue evidence="13">Head and thorax</tissue>
    </source>
</reference>
<evidence type="ECO:0000256" key="5">
    <source>
        <dbReference type="ARBA" id="ARBA00022801"/>
    </source>
</evidence>
<evidence type="ECO:0000256" key="11">
    <source>
        <dbReference type="SAM" id="SignalP"/>
    </source>
</evidence>
<sequence length="168" mass="18469">MCAMLKPTTVVLLGLIASARGSMEGFILGGEYAKIVNHAHSAFIHIDCVSKEHYLLGSWSCGASIINQKFLLTAAHCLSDCGNPSRIKIHVGSENLRKGQIYDCNGFAIHFDYDPQSVTNDICLVQVQSPLTLSRNSSRVALTRRHMHEERATVAGWGRFDVSKILVL</sequence>
<evidence type="ECO:0000256" key="9">
    <source>
        <dbReference type="ARBA" id="ARBA00055534"/>
    </source>
</evidence>
<evidence type="ECO:0000256" key="4">
    <source>
        <dbReference type="ARBA" id="ARBA00022670"/>
    </source>
</evidence>
<dbReference type="SMART" id="SM00020">
    <property type="entry name" value="Tryp_SPc"/>
    <property type="match status" value="1"/>
</dbReference>
<dbReference type="InterPro" id="IPR018114">
    <property type="entry name" value="TRYPSIN_HIS"/>
</dbReference>
<dbReference type="Proteomes" id="UP000037510">
    <property type="component" value="Unassembled WGS sequence"/>
</dbReference>
<dbReference type="PANTHER" id="PTHR24276:SF98">
    <property type="entry name" value="FI18310P1-RELATED"/>
    <property type="match status" value="1"/>
</dbReference>
<keyword evidence="10" id="KW-1205">Fibrinolytic toxin</keyword>
<comment type="similarity">
    <text evidence="2">Belongs to the peptidase S1 family.</text>
</comment>
<comment type="function">
    <text evidence="9">Fibrinolytic activity; shows preferential cleavage of Arg-Gly bonds in all three fibrinogen chains. Contact with the caterpillars causes severe bleeding, due the anticoagulant effect of the protein.</text>
</comment>
<dbReference type="InterPro" id="IPR050430">
    <property type="entry name" value="Peptidase_S1"/>
</dbReference>